<evidence type="ECO:0000313" key="6">
    <source>
        <dbReference type="Proteomes" id="UP000694918"/>
    </source>
</evidence>
<dbReference type="Proteomes" id="UP000694918">
    <property type="component" value="Unplaced"/>
</dbReference>
<dbReference type="PANTHER" id="PTHR46937:SF4">
    <property type="entry name" value="FERREDOXIN-THIOREDOXIN REDUCTASE SUBUNIT A1, CHLOROPLASTIC"/>
    <property type="match status" value="1"/>
</dbReference>
<comment type="subunit">
    <text evidence="2">Heterodimer of subunit A (variable subunit) and subunit B (catalytic subunit). Heterodimeric FTR forms a complex with ferredoxin and thioredoxin.</text>
</comment>
<comment type="similarity">
    <text evidence="4">Belongs to the ferredoxin thioredoxin reductase alpha subunit family.</text>
</comment>
<evidence type="ECO:0000256" key="3">
    <source>
        <dbReference type="ARBA" id="ARBA00034474"/>
    </source>
</evidence>
<dbReference type="GO" id="GO:0016491">
    <property type="term" value="F:oxidoreductase activity"/>
    <property type="evidence" value="ECO:0007669"/>
    <property type="project" value="UniProtKB-KW"/>
</dbReference>
<proteinExistence type="inferred from homology"/>
<dbReference type="AlphaFoldDB" id="A0AAJ6TMM7"/>
<reference evidence="7" key="1">
    <citation type="submission" date="2025-08" db="UniProtKB">
        <authorList>
            <consortium name="RefSeq"/>
        </authorList>
    </citation>
    <scope>IDENTIFICATION</scope>
</reference>
<evidence type="ECO:0000256" key="2">
    <source>
        <dbReference type="ARBA" id="ARBA00026011"/>
    </source>
</evidence>
<dbReference type="Gene3D" id="2.30.30.50">
    <property type="match status" value="1"/>
</dbReference>
<dbReference type="PANTHER" id="PTHR46937">
    <property type="entry name" value="FERREDOXIN-THIOREDOXIN REDUCTASE, VARIABLE CHAIN"/>
    <property type="match status" value="1"/>
</dbReference>
<evidence type="ECO:0000313" key="7">
    <source>
        <dbReference type="RefSeq" id="XP_011013725.1"/>
    </source>
</evidence>
<evidence type="ECO:0000256" key="4">
    <source>
        <dbReference type="ARBA" id="ARBA00034490"/>
    </source>
</evidence>
<feature type="domain" description="Ferredoxin thioredoxin reductase alpha chain" evidence="5">
    <location>
        <begin position="116"/>
        <end position="185"/>
    </location>
</feature>
<evidence type="ECO:0000259" key="5">
    <source>
        <dbReference type="Pfam" id="PF02941"/>
    </source>
</evidence>
<sequence length="190" mass="20282">MGTSGALSSGGAAALSSGAAAACSAFPCTDITKFKFKSNALFSPNPRRNCCCYSIITPACTATVASTSSSSSTAAASSTSSRGRRKTLVSFSVALRSNNSATMVTEDEEEEAKKKIGAKVRVKVPVKVYHVPRVAEELDLCGLEGEVKQYVNLWKGRRVSANLPYKIQFVHSGGVKFFAHLREDELEFLD</sequence>
<accession>A0AAJ6TMM7</accession>
<dbReference type="Pfam" id="PF02941">
    <property type="entry name" value="FeThRed_A"/>
    <property type="match status" value="1"/>
</dbReference>
<keyword evidence="1" id="KW-0560">Oxidoreductase</keyword>
<name>A0AAJ6TMM7_POPEU</name>
<dbReference type="KEGG" id="peu:105117683"/>
<gene>
    <name evidence="7" type="primary">LOC105117683</name>
</gene>
<protein>
    <submittedName>
        <fullName evidence="7">Ferredoxin-thioredoxin reductase, variable chain, chloroplastic-like</fullName>
    </submittedName>
</protein>
<dbReference type="InterPro" id="IPR044166">
    <property type="entry name" value="FTRV"/>
</dbReference>
<evidence type="ECO:0000256" key="1">
    <source>
        <dbReference type="ARBA" id="ARBA00023002"/>
    </source>
</evidence>
<dbReference type="RefSeq" id="XP_011013725.1">
    <property type="nucleotide sequence ID" value="XM_011015423.1"/>
</dbReference>
<organism evidence="6 7">
    <name type="scientific">Populus euphratica</name>
    <name type="common">Euphrates poplar</name>
    <dbReference type="NCBI Taxonomy" id="75702"/>
    <lineage>
        <taxon>Eukaryota</taxon>
        <taxon>Viridiplantae</taxon>
        <taxon>Streptophyta</taxon>
        <taxon>Embryophyta</taxon>
        <taxon>Tracheophyta</taxon>
        <taxon>Spermatophyta</taxon>
        <taxon>Magnoliopsida</taxon>
        <taxon>eudicotyledons</taxon>
        <taxon>Gunneridae</taxon>
        <taxon>Pentapetalae</taxon>
        <taxon>rosids</taxon>
        <taxon>fabids</taxon>
        <taxon>Malpighiales</taxon>
        <taxon>Salicaceae</taxon>
        <taxon>Saliceae</taxon>
        <taxon>Populus</taxon>
    </lineage>
</organism>
<dbReference type="SUPFAM" id="SSF50090">
    <property type="entry name" value="Electron transport accessory proteins"/>
    <property type="match status" value="1"/>
</dbReference>
<keyword evidence="6" id="KW-1185">Reference proteome</keyword>
<dbReference type="InterPro" id="IPR004207">
    <property type="entry name" value="Fd_thioredoxin_Rdtase_alpha"/>
</dbReference>
<comment type="function">
    <text evidence="3">Variable subunit of the ferredoxin-thioredoxin reductase (FTR), which catalyzes the two-electron reduction of thioredoxins by the electrons provided by reduced ferredoxin.</text>
</comment>
<dbReference type="InterPro" id="IPR008990">
    <property type="entry name" value="Elect_transpt_acc-like_dom_sf"/>
</dbReference>
<dbReference type="GeneID" id="105117683"/>
<dbReference type="GO" id="GO:0015979">
    <property type="term" value="P:photosynthesis"/>
    <property type="evidence" value="ECO:0007669"/>
    <property type="project" value="InterPro"/>
</dbReference>